<organism evidence="1 2">
    <name type="scientific">Gossypium stocksii</name>
    <dbReference type="NCBI Taxonomy" id="47602"/>
    <lineage>
        <taxon>Eukaryota</taxon>
        <taxon>Viridiplantae</taxon>
        <taxon>Streptophyta</taxon>
        <taxon>Embryophyta</taxon>
        <taxon>Tracheophyta</taxon>
        <taxon>Spermatophyta</taxon>
        <taxon>Magnoliopsida</taxon>
        <taxon>eudicotyledons</taxon>
        <taxon>Gunneridae</taxon>
        <taxon>Pentapetalae</taxon>
        <taxon>rosids</taxon>
        <taxon>malvids</taxon>
        <taxon>Malvales</taxon>
        <taxon>Malvaceae</taxon>
        <taxon>Malvoideae</taxon>
        <taxon>Gossypium</taxon>
    </lineage>
</organism>
<dbReference type="Proteomes" id="UP000828251">
    <property type="component" value="Unassembled WGS sequence"/>
</dbReference>
<dbReference type="EMBL" id="JAIQCV010000010">
    <property type="protein sequence ID" value="KAH1056164.1"/>
    <property type="molecule type" value="Genomic_DNA"/>
</dbReference>
<accession>A0A9D3UTJ2</accession>
<comment type="caution">
    <text evidence="1">The sequence shown here is derived from an EMBL/GenBank/DDBJ whole genome shotgun (WGS) entry which is preliminary data.</text>
</comment>
<keyword evidence="2" id="KW-1185">Reference proteome</keyword>
<evidence type="ECO:0000313" key="2">
    <source>
        <dbReference type="Proteomes" id="UP000828251"/>
    </source>
</evidence>
<sequence length="160" mass="18417">MNVEVQIDDEDQAMMLLCSLPSSYKSFSETLIYGRKKLSFEDGKGRLLNKDKLVNEFGSDSKVDRQASILIASKKRDKRCRYFKKLGHVKAYCYKLRNKKASKSNEKDVTSANLANESSDDFLLVSMSDNSKHTSEWILDSRYSFHLCPNGEWFSTYNLV</sequence>
<evidence type="ECO:0008006" key="3">
    <source>
        <dbReference type="Google" id="ProtNLM"/>
    </source>
</evidence>
<reference evidence="1 2" key="1">
    <citation type="journal article" date="2021" name="Plant Biotechnol. J.">
        <title>Multi-omics assisted identification of the key and species-specific regulatory components of drought-tolerant mechanisms in Gossypium stocksii.</title>
        <authorList>
            <person name="Yu D."/>
            <person name="Ke L."/>
            <person name="Zhang D."/>
            <person name="Wu Y."/>
            <person name="Sun Y."/>
            <person name="Mei J."/>
            <person name="Sun J."/>
            <person name="Sun Y."/>
        </authorList>
    </citation>
    <scope>NUCLEOTIDE SEQUENCE [LARGE SCALE GENOMIC DNA]</scope>
    <source>
        <strain evidence="2">cv. E1</strain>
        <tissue evidence="1">Leaf</tissue>
    </source>
</reference>
<proteinExistence type="predicted"/>
<dbReference type="Pfam" id="PF14223">
    <property type="entry name" value="Retrotran_gag_2"/>
    <property type="match status" value="1"/>
</dbReference>
<dbReference type="AlphaFoldDB" id="A0A9D3UTJ2"/>
<dbReference type="OrthoDB" id="1736601at2759"/>
<evidence type="ECO:0000313" key="1">
    <source>
        <dbReference type="EMBL" id="KAH1056164.1"/>
    </source>
</evidence>
<gene>
    <name evidence="1" type="ORF">J1N35_034229</name>
</gene>
<name>A0A9D3UTJ2_9ROSI</name>
<protein>
    <recommendedName>
        <fullName evidence="3">Retrovirus-related Pol polyprotein from transposon TNT 1-94</fullName>
    </recommendedName>
</protein>